<name>A0A1W1XAP0_9NEIS</name>
<dbReference type="InterPro" id="IPR019613">
    <property type="entry name" value="DUF4198"/>
</dbReference>
<proteinExistence type="predicted"/>
<dbReference type="STRING" id="1121001.SAMN02745857_01022"/>
<dbReference type="Pfam" id="PF10670">
    <property type="entry name" value="DUF4198"/>
    <property type="match status" value="1"/>
</dbReference>
<feature type="signal peptide" evidence="1">
    <location>
        <begin position="1"/>
        <end position="21"/>
    </location>
</feature>
<gene>
    <name evidence="2" type="ORF">SAMN02745857_01022</name>
</gene>
<evidence type="ECO:0000256" key="1">
    <source>
        <dbReference type="SAM" id="SignalP"/>
    </source>
</evidence>
<keyword evidence="1" id="KW-0732">Signal</keyword>
<dbReference type="RefSeq" id="WP_084089541.1">
    <property type="nucleotide sequence ID" value="NZ_FWXD01000004.1"/>
</dbReference>
<accession>A0A1W1XAP0</accession>
<dbReference type="AlphaFoldDB" id="A0A1W1XAP0"/>
<feature type="chain" id="PRO_5012213000" evidence="1">
    <location>
        <begin position="22"/>
        <end position="265"/>
    </location>
</feature>
<protein>
    <submittedName>
        <fullName evidence="2">Uncharacterized conserved protein, contains GH25 family domain</fullName>
    </submittedName>
</protein>
<reference evidence="2 3" key="1">
    <citation type="submission" date="2017-04" db="EMBL/GenBank/DDBJ databases">
        <authorList>
            <person name="Afonso C.L."/>
            <person name="Miller P.J."/>
            <person name="Scott M.A."/>
            <person name="Spackman E."/>
            <person name="Goraichik I."/>
            <person name="Dimitrov K.M."/>
            <person name="Suarez D.L."/>
            <person name="Swayne D.E."/>
        </authorList>
    </citation>
    <scope>NUCLEOTIDE SEQUENCE [LARGE SCALE GENOMIC DNA]</scope>
    <source>
        <strain evidence="2 3">DSM 23236</strain>
    </source>
</reference>
<evidence type="ECO:0000313" key="3">
    <source>
        <dbReference type="Proteomes" id="UP000192761"/>
    </source>
</evidence>
<dbReference type="OrthoDB" id="5943at2"/>
<dbReference type="EMBL" id="FWXD01000004">
    <property type="protein sequence ID" value="SMC20591.1"/>
    <property type="molecule type" value="Genomic_DNA"/>
</dbReference>
<dbReference type="Proteomes" id="UP000192761">
    <property type="component" value="Unassembled WGS sequence"/>
</dbReference>
<evidence type="ECO:0000313" key="2">
    <source>
        <dbReference type="EMBL" id="SMC20591.1"/>
    </source>
</evidence>
<organism evidence="2 3">
    <name type="scientific">Andreprevotia lacus DSM 23236</name>
    <dbReference type="NCBI Taxonomy" id="1121001"/>
    <lineage>
        <taxon>Bacteria</taxon>
        <taxon>Pseudomonadati</taxon>
        <taxon>Pseudomonadota</taxon>
        <taxon>Betaproteobacteria</taxon>
        <taxon>Neisseriales</taxon>
        <taxon>Chitinibacteraceae</taxon>
        <taxon>Andreprevotia</taxon>
    </lineage>
</organism>
<keyword evidence="3" id="KW-1185">Reference proteome</keyword>
<sequence>MTRTLTLLAAVLLAATQAAHAHSPWLLPSSTVLASPQFVTVDAGASTKPFIADHRAMPIDQLAIVAPDGSKVQPANLTKGELRSTFDVKLEQKGTYRMEVLRSGVRANWKVDGQPKRWMGTAEAFAKEVPADAADLQVSESASRLETFVTVGAPSALKPSGKGLELVPVTHPNDLVEGENATFQFLVDGKPAEGVEIELIRGQTRYRNQLDEQKLTTGKDGKITVKWAQAGMYWLGAELKDNKVTVKAAKERNLSYTATLEVLPQ</sequence>